<keyword evidence="5" id="KW-0675">Receptor</keyword>
<evidence type="ECO:0000256" key="2">
    <source>
        <dbReference type="SAM" id="Phobius"/>
    </source>
</evidence>
<dbReference type="PANTHER" id="PTHR20859">
    <property type="entry name" value="INTERFERON/INTERLEUKIN RECEPTOR"/>
    <property type="match status" value="1"/>
</dbReference>
<dbReference type="GO" id="GO:0004896">
    <property type="term" value="F:cytokine receptor activity"/>
    <property type="evidence" value="ECO:0007669"/>
    <property type="project" value="TreeGrafter"/>
</dbReference>
<evidence type="ECO:0000259" key="3">
    <source>
        <dbReference type="Pfam" id="PF01108"/>
    </source>
</evidence>
<dbReference type="AlphaFoldDB" id="A0A662YVV6"/>
<keyword evidence="2" id="KW-0472">Membrane</keyword>
<dbReference type="InterPro" id="IPR003961">
    <property type="entry name" value="FN3_dom"/>
</dbReference>
<evidence type="ECO:0000256" key="1">
    <source>
        <dbReference type="SAM" id="MobiDB-lite"/>
    </source>
</evidence>
<keyword evidence="2" id="KW-0812">Transmembrane</keyword>
<dbReference type="Gene3D" id="2.60.40.10">
    <property type="entry name" value="Immunoglobulins"/>
    <property type="match status" value="2"/>
</dbReference>
<reference evidence="5 6" key="1">
    <citation type="submission" date="2019-01" db="EMBL/GenBank/DDBJ databases">
        <title>Draft Genome and Complete Hox-Cluster Characterization of the Sterlet Sturgeon (Acipenser ruthenus).</title>
        <authorList>
            <person name="Wei Q."/>
        </authorList>
    </citation>
    <scope>NUCLEOTIDE SEQUENCE [LARGE SCALE GENOMIC DNA]</scope>
    <source>
        <strain evidence="5">WHYD16114868_AA</strain>
        <tissue evidence="5">Blood</tissue>
    </source>
</reference>
<comment type="caution">
    <text evidence="5">The sequence shown here is derived from an EMBL/GenBank/DDBJ whole genome shotgun (WGS) entry which is preliminary data.</text>
</comment>
<feature type="transmembrane region" description="Helical" evidence="2">
    <location>
        <begin position="225"/>
        <end position="251"/>
    </location>
</feature>
<dbReference type="InterPro" id="IPR050650">
    <property type="entry name" value="Type-II_Cytokine-TF_Rcpt"/>
</dbReference>
<feature type="compositionally biased region" description="Polar residues" evidence="1">
    <location>
        <begin position="363"/>
        <end position="377"/>
    </location>
</feature>
<dbReference type="Pfam" id="PF01108">
    <property type="entry name" value="Tissue_fac"/>
    <property type="match status" value="1"/>
</dbReference>
<dbReference type="GO" id="GO:0005886">
    <property type="term" value="C:plasma membrane"/>
    <property type="evidence" value="ECO:0007669"/>
    <property type="project" value="TreeGrafter"/>
</dbReference>
<protein>
    <submittedName>
        <fullName evidence="5">Interferon alpha/beta receptor 1a</fullName>
    </submittedName>
</protein>
<keyword evidence="2" id="KW-1133">Transmembrane helix</keyword>
<dbReference type="InterPro" id="IPR013783">
    <property type="entry name" value="Ig-like_fold"/>
</dbReference>
<dbReference type="PANTHER" id="PTHR20859:SF85">
    <property type="entry name" value="INTERFERON ALPHA_BETA RECEPTOR 1 ISOFORM X1"/>
    <property type="match status" value="1"/>
</dbReference>
<dbReference type="Proteomes" id="UP000289886">
    <property type="component" value="Unassembled WGS sequence"/>
</dbReference>
<keyword evidence="6" id="KW-1185">Reference proteome</keyword>
<evidence type="ECO:0000259" key="4">
    <source>
        <dbReference type="Pfam" id="PF09294"/>
    </source>
</evidence>
<dbReference type="Pfam" id="PF09294">
    <property type="entry name" value="Interfer-bind"/>
    <property type="match status" value="1"/>
</dbReference>
<accession>A0A662YVV6</accession>
<evidence type="ECO:0000313" key="6">
    <source>
        <dbReference type="Proteomes" id="UP000289886"/>
    </source>
</evidence>
<organism evidence="5 6">
    <name type="scientific">Acipenser ruthenus</name>
    <name type="common">Sterlet sturgeon</name>
    <dbReference type="NCBI Taxonomy" id="7906"/>
    <lineage>
        <taxon>Eukaryota</taxon>
        <taxon>Metazoa</taxon>
        <taxon>Chordata</taxon>
        <taxon>Craniata</taxon>
        <taxon>Vertebrata</taxon>
        <taxon>Euteleostomi</taxon>
        <taxon>Actinopterygii</taxon>
        <taxon>Chondrostei</taxon>
        <taxon>Acipenseriformes</taxon>
        <taxon>Acipenseridae</taxon>
        <taxon>Acipenser</taxon>
    </lineage>
</organism>
<gene>
    <name evidence="5" type="ORF">EOD39_8865</name>
</gene>
<evidence type="ECO:0000313" key="5">
    <source>
        <dbReference type="EMBL" id="RXN00708.1"/>
    </source>
</evidence>
<proteinExistence type="predicted"/>
<feature type="domain" description="Fibronectin type-III" evidence="3">
    <location>
        <begin position="12"/>
        <end position="107"/>
    </location>
</feature>
<dbReference type="InterPro" id="IPR015373">
    <property type="entry name" value="Interferon/interleukin_rcp_dom"/>
</dbReference>
<name>A0A662YVV6_ACIRT</name>
<dbReference type="InterPro" id="IPR036116">
    <property type="entry name" value="FN3_sf"/>
</dbReference>
<dbReference type="SUPFAM" id="SSF49265">
    <property type="entry name" value="Fibronectin type III"/>
    <property type="match status" value="2"/>
</dbReference>
<dbReference type="EMBL" id="SCEB01000140">
    <property type="protein sequence ID" value="RXN00708.1"/>
    <property type="molecule type" value="Genomic_DNA"/>
</dbReference>
<feature type="region of interest" description="Disordered" evidence="1">
    <location>
        <begin position="345"/>
        <end position="395"/>
    </location>
</feature>
<sequence length="395" mass="45036">MAYIKKRYVNYVTAKLPEPQNVKVQGVNTRYILKWDWEWDQQQANKSVRFTVEYIPSYKYEMKGKKEWRMVCEKIPGTQCDFSEKVNYFGMFHLRLRAKSGRETSPWVIIEFCAEKDADLGPPSKVNVISKKGMLEVIIADPMTSENKSMRELQKIYFMVVYWKNTSGAKNVSLIEEKNVAILMGLEPWTVYCVQVQSLSDYYEKKSLFSPMVCTQTTDDGHTPLGLIILIFFFTLALSFGGTLLCSFIVFQTYRVIKYTFFPFYQLPDNIQENGANHISHVKENNEQLSVRLDVTNWVPLKLSSLIPQCLNEFTPMAQYSVLLSKDKEIELCCEKVDIVSEVTHEHSPISETALETDPVNHCRQNSGDSGVYSSEDGSGGVDGTGAPPETAGEE</sequence>
<feature type="domain" description="Interferon/interleukin receptor" evidence="4">
    <location>
        <begin position="119"/>
        <end position="218"/>
    </location>
</feature>